<dbReference type="PANTHER" id="PTHR47345">
    <property type="entry name" value="CUT9-INTERACTING PROTEIN SCN1"/>
    <property type="match status" value="1"/>
</dbReference>
<protein>
    <recommendedName>
        <fullName evidence="3">TatD DNase family Scn1</fullName>
    </recommendedName>
</protein>
<dbReference type="Proteomes" id="UP000027195">
    <property type="component" value="Unassembled WGS sequence"/>
</dbReference>
<dbReference type="PANTHER" id="PTHR47345:SF1">
    <property type="entry name" value="CUT9-INTERACTING PROTEIN SCN1"/>
    <property type="match status" value="1"/>
</dbReference>
<dbReference type="EMBL" id="KL198031">
    <property type="protein sequence ID" value="KDQ15751.1"/>
    <property type="molecule type" value="Genomic_DNA"/>
</dbReference>
<evidence type="ECO:0008006" key="3">
    <source>
        <dbReference type="Google" id="ProtNLM"/>
    </source>
</evidence>
<dbReference type="HOGENOM" id="CLU_031506_3_2_1"/>
<keyword evidence="2" id="KW-1185">Reference proteome</keyword>
<dbReference type="OrthoDB" id="413993at2759"/>
<accession>A0A067MW17</accession>
<gene>
    <name evidence="1" type="ORF">BOTBODRAFT_108294</name>
</gene>
<dbReference type="GO" id="GO:0016788">
    <property type="term" value="F:hydrolase activity, acting on ester bonds"/>
    <property type="evidence" value="ECO:0007669"/>
    <property type="project" value="InterPro"/>
</dbReference>
<dbReference type="Pfam" id="PF01026">
    <property type="entry name" value="TatD_DNase"/>
    <property type="match status" value="1"/>
</dbReference>
<evidence type="ECO:0000313" key="2">
    <source>
        <dbReference type="Proteomes" id="UP000027195"/>
    </source>
</evidence>
<dbReference type="SUPFAM" id="SSF51556">
    <property type="entry name" value="Metallo-dependent hydrolases"/>
    <property type="match status" value="1"/>
</dbReference>
<organism evidence="1 2">
    <name type="scientific">Botryobasidium botryosum (strain FD-172 SS1)</name>
    <dbReference type="NCBI Taxonomy" id="930990"/>
    <lineage>
        <taxon>Eukaryota</taxon>
        <taxon>Fungi</taxon>
        <taxon>Dikarya</taxon>
        <taxon>Basidiomycota</taxon>
        <taxon>Agaricomycotina</taxon>
        <taxon>Agaricomycetes</taxon>
        <taxon>Cantharellales</taxon>
        <taxon>Botryobasidiaceae</taxon>
        <taxon>Botryobasidium</taxon>
    </lineage>
</organism>
<dbReference type="InterPro" id="IPR001130">
    <property type="entry name" value="TatD-like"/>
</dbReference>
<dbReference type="InterPro" id="IPR053044">
    <property type="entry name" value="Metallo-hydrolase/TatD-type"/>
</dbReference>
<proteinExistence type="predicted"/>
<dbReference type="AlphaFoldDB" id="A0A067MW17"/>
<name>A0A067MW17_BOTB1</name>
<dbReference type="FunCoup" id="A0A067MW17">
    <property type="interactions" value="15"/>
</dbReference>
<reference evidence="2" key="1">
    <citation type="journal article" date="2014" name="Proc. Natl. Acad. Sci. U.S.A.">
        <title>Extensive sampling of basidiomycete genomes demonstrates inadequacy of the white-rot/brown-rot paradigm for wood decay fungi.</title>
        <authorList>
            <person name="Riley R."/>
            <person name="Salamov A.A."/>
            <person name="Brown D.W."/>
            <person name="Nagy L.G."/>
            <person name="Floudas D."/>
            <person name="Held B.W."/>
            <person name="Levasseur A."/>
            <person name="Lombard V."/>
            <person name="Morin E."/>
            <person name="Otillar R."/>
            <person name="Lindquist E.A."/>
            <person name="Sun H."/>
            <person name="LaButti K.M."/>
            <person name="Schmutz J."/>
            <person name="Jabbour D."/>
            <person name="Luo H."/>
            <person name="Baker S.E."/>
            <person name="Pisabarro A.G."/>
            <person name="Walton J.D."/>
            <person name="Blanchette R.A."/>
            <person name="Henrissat B."/>
            <person name="Martin F."/>
            <person name="Cullen D."/>
            <person name="Hibbett D.S."/>
            <person name="Grigoriev I.V."/>
        </authorList>
    </citation>
    <scope>NUCLEOTIDE SEQUENCE [LARGE SCALE GENOMIC DNA]</scope>
    <source>
        <strain evidence="2">FD-172 SS1</strain>
    </source>
</reference>
<dbReference type="InterPro" id="IPR032466">
    <property type="entry name" value="Metal_Hydrolase"/>
</dbReference>
<evidence type="ECO:0000313" key="1">
    <source>
        <dbReference type="EMBL" id="KDQ15751.1"/>
    </source>
</evidence>
<sequence>MDADTALPPDDVLAQVVDVHCHPTDSPTPGDQMDALKIKVCAMATQAHDQSKVRKLAETYPDKVIPCFGWHPWFSHFISLSDRPVSKEEHYRAVLLSDESSDAYTDAFNQVVKWLPEPTPLSSLLSELRTNLTAFPNSLLGEVGLDRSFRIPFQPYGTPPPRRLSPLTVPVEHQIALVEAQIDLAVGLGRSISFHSVKAQNITVDFLDRMKKKHGRDWLKVNIDLHSCGLSAETWTRVEKLHPNAYISLSQLINQRSPAHESLIRACSPTRILAESDYHDISSTTKYTWNIVATIASLRGWRVEERWDAIELEKPEAEWGVVRRLQQNWQAFVSGSAEIAPRETKAESHRSRRLNAAAYTADEDWDSEGSAEIVYPAATG</sequence>
<dbReference type="Gene3D" id="3.20.20.140">
    <property type="entry name" value="Metal-dependent hydrolases"/>
    <property type="match status" value="1"/>
</dbReference>
<dbReference type="InParanoid" id="A0A067MW17"/>